<feature type="transmembrane region" description="Helical" evidence="5">
    <location>
        <begin position="358"/>
        <end position="378"/>
    </location>
</feature>
<keyword evidence="7" id="KW-1185">Reference proteome</keyword>
<evidence type="ECO:0000256" key="2">
    <source>
        <dbReference type="ARBA" id="ARBA00022692"/>
    </source>
</evidence>
<evidence type="ECO:0000313" key="6">
    <source>
        <dbReference type="EMBL" id="WFD33268.1"/>
    </source>
</evidence>
<evidence type="ECO:0000256" key="1">
    <source>
        <dbReference type="ARBA" id="ARBA00004370"/>
    </source>
</evidence>
<evidence type="ECO:0000256" key="3">
    <source>
        <dbReference type="ARBA" id="ARBA00022989"/>
    </source>
</evidence>
<proteinExistence type="inferred from homology"/>
<comment type="subcellular location">
    <subcellularLocation>
        <location evidence="1">Membrane</location>
    </subcellularLocation>
    <subcellularLocation>
        <location evidence="5">Mitochondrion inner membrane</location>
        <topology evidence="5">Multi-pass membrane protein</topology>
    </subcellularLocation>
</comment>
<evidence type="ECO:0000313" key="7">
    <source>
        <dbReference type="Proteomes" id="UP001219933"/>
    </source>
</evidence>
<dbReference type="InterPro" id="IPR045214">
    <property type="entry name" value="Surf1/Surf4"/>
</dbReference>
<dbReference type="AlphaFoldDB" id="A0AAF0J4J5"/>
<comment type="function">
    <text evidence="5">Probably involved in the biogenesis of the COX complex.</text>
</comment>
<protein>
    <recommendedName>
        <fullName evidence="5">SURF1-like protein</fullName>
    </recommendedName>
</protein>
<reference evidence="6" key="1">
    <citation type="submission" date="2023-03" db="EMBL/GenBank/DDBJ databases">
        <title>Mating type loci evolution in Malassezia.</title>
        <authorList>
            <person name="Coelho M.A."/>
        </authorList>
    </citation>
    <scope>NUCLEOTIDE SEQUENCE</scope>
    <source>
        <strain evidence="6">CBS 11721</strain>
    </source>
</reference>
<name>A0AAF0J4J5_9BASI</name>
<dbReference type="Pfam" id="PF02104">
    <property type="entry name" value="SURF1"/>
    <property type="match status" value="1"/>
</dbReference>
<organism evidence="6 7">
    <name type="scientific">Malassezia cuniculi</name>
    <dbReference type="NCBI Taxonomy" id="948313"/>
    <lineage>
        <taxon>Eukaryota</taxon>
        <taxon>Fungi</taxon>
        <taxon>Dikarya</taxon>
        <taxon>Basidiomycota</taxon>
        <taxon>Ustilaginomycotina</taxon>
        <taxon>Malasseziomycetes</taxon>
        <taxon>Malasseziales</taxon>
        <taxon>Malasseziaceae</taxon>
        <taxon>Malassezia</taxon>
    </lineage>
</organism>
<dbReference type="PANTHER" id="PTHR23427:SF2">
    <property type="entry name" value="SURFEIT LOCUS PROTEIN 1"/>
    <property type="match status" value="1"/>
</dbReference>
<dbReference type="PANTHER" id="PTHR23427">
    <property type="entry name" value="SURFEIT LOCUS PROTEIN"/>
    <property type="match status" value="1"/>
</dbReference>
<dbReference type="InterPro" id="IPR002994">
    <property type="entry name" value="Surf1/Shy1"/>
</dbReference>
<dbReference type="GO" id="GO:0033617">
    <property type="term" value="P:mitochondrial respiratory chain complex IV assembly"/>
    <property type="evidence" value="ECO:0007669"/>
    <property type="project" value="TreeGrafter"/>
</dbReference>
<feature type="transmembrane region" description="Helical" evidence="5">
    <location>
        <begin position="83"/>
        <end position="103"/>
    </location>
</feature>
<sequence>MWRASYSLSARASLSAATALRTQALRPLLVPTAYRLYSTQQTPPTPPQLPKNLPVHVPDADESDYVIYNRPQRKQRKSMYRSPWMYVLAAVPIFTAFLGYWQLQRLKWKVSLIEELEDKLQRPPLRLPRNINFDVLPEFEFRMVELHGTFDPSRALFVGPRTREGKRGYTVVMPFRRSTGGGEVLVNCGFVSHENVIGEGLDKRLRHPFPQNGNQTCHALLTRVYPPSRWALPNEPHNNLWLQLNPAQMASWLNAHPGPISSKIDASDSAANSALFTADQQHTRSRWWQFFGNAAPQSLASTKEAAGIHGAVSESDVLPAYFEVVFDGSYTQARALIEQGIPVGRPPRIELRNQHAEYAVTWFSLSAFTSGMFLYLALRGRT</sequence>
<dbReference type="CDD" id="cd06662">
    <property type="entry name" value="SURF1"/>
    <property type="match status" value="1"/>
</dbReference>
<dbReference type="PROSITE" id="PS50895">
    <property type="entry name" value="SURF1"/>
    <property type="match status" value="1"/>
</dbReference>
<keyword evidence="2 5" id="KW-0812">Transmembrane</keyword>
<evidence type="ECO:0000256" key="5">
    <source>
        <dbReference type="RuleBase" id="RU363076"/>
    </source>
</evidence>
<gene>
    <name evidence="6" type="primary">SHY1</name>
    <name evidence="6" type="ORF">MCUN1_000081</name>
</gene>
<keyword evidence="4 5" id="KW-0472">Membrane</keyword>
<comment type="similarity">
    <text evidence="5">Belongs to the SURF1 family.</text>
</comment>
<keyword evidence="5" id="KW-0999">Mitochondrion inner membrane</keyword>
<accession>A0AAF0J4J5</accession>
<dbReference type="GO" id="GO:0005743">
    <property type="term" value="C:mitochondrial inner membrane"/>
    <property type="evidence" value="ECO:0007669"/>
    <property type="project" value="UniProtKB-SubCell"/>
</dbReference>
<evidence type="ECO:0000256" key="4">
    <source>
        <dbReference type="ARBA" id="ARBA00023136"/>
    </source>
</evidence>
<keyword evidence="5" id="KW-0496">Mitochondrion</keyword>
<keyword evidence="3 5" id="KW-1133">Transmembrane helix</keyword>
<dbReference type="EMBL" id="CP119877">
    <property type="protein sequence ID" value="WFD33268.1"/>
    <property type="molecule type" value="Genomic_DNA"/>
</dbReference>
<dbReference type="Proteomes" id="UP001219933">
    <property type="component" value="Chromosome 1"/>
</dbReference>